<sequence length="137" mass="14680">MPPRKPGKSAPLEATAAKIASPVPKGIVDTATGEVGIPAQPDYDPREELGALRRQLETLQKQVSDAAQTIKGGARETARQTQATVKLYPVSTMIAVAAAVGAIAFAIGGSRSPPPRSRYDRALDEMRDLYDRVRDRI</sequence>
<evidence type="ECO:0000313" key="2">
    <source>
        <dbReference type="EMBL" id="OAP89145.1"/>
    </source>
</evidence>
<keyword evidence="1" id="KW-1133">Transmembrane helix</keyword>
<dbReference type="EMBL" id="LWBS01000439">
    <property type="protein sequence ID" value="OAP89145.1"/>
    <property type="molecule type" value="Genomic_DNA"/>
</dbReference>
<comment type="caution">
    <text evidence="2">The sequence shown here is derived from an EMBL/GenBank/DDBJ whole genome shotgun (WGS) entry which is preliminary data.</text>
</comment>
<protein>
    <recommendedName>
        <fullName evidence="3">DUF3618 domain-containing protein</fullName>
    </recommendedName>
</protein>
<name>A0A179BCU3_RHILE</name>
<evidence type="ECO:0008006" key="3">
    <source>
        <dbReference type="Google" id="ProtNLM"/>
    </source>
</evidence>
<evidence type="ECO:0000256" key="1">
    <source>
        <dbReference type="SAM" id="Phobius"/>
    </source>
</evidence>
<proteinExistence type="predicted"/>
<reference evidence="2" key="1">
    <citation type="submission" date="2016-04" db="EMBL/GenBank/DDBJ databases">
        <title>Fast-growing isolate from the root nodules of Vavilovia formosa.</title>
        <authorList>
            <person name="Kimeklis A."/>
            <person name="Safronova V."/>
            <person name="Belimov A."/>
            <person name="Andronov E."/>
        </authorList>
    </citation>
    <scope>NUCLEOTIDE SEQUENCE [LARGE SCALE GENOMIC DNA]</scope>
    <source>
        <strain evidence="2">Vaf-46</strain>
    </source>
</reference>
<feature type="transmembrane region" description="Helical" evidence="1">
    <location>
        <begin position="87"/>
        <end position="108"/>
    </location>
</feature>
<gene>
    <name evidence="2" type="ORF">A4U53_06720</name>
</gene>
<keyword evidence="1" id="KW-0812">Transmembrane</keyword>
<keyword evidence="1" id="KW-0472">Membrane</keyword>
<accession>A0A179BCU3</accession>
<dbReference type="AlphaFoldDB" id="A0A179BCU3"/>
<organism evidence="2">
    <name type="scientific">Rhizobium leguminosarum</name>
    <dbReference type="NCBI Taxonomy" id="384"/>
    <lineage>
        <taxon>Bacteria</taxon>
        <taxon>Pseudomonadati</taxon>
        <taxon>Pseudomonadota</taxon>
        <taxon>Alphaproteobacteria</taxon>
        <taxon>Hyphomicrobiales</taxon>
        <taxon>Rhizobiaceae</taxon>
        <taxon>Rhizobium/Agrobacterium group</taxon>
        <taxon>Rhizobium</taxon>
    </lineage>
</organism>